<keyword evidence="2" id="KW-1133">Transmembrane helix</keyword>
<keyword evidence="2" id="KW-0472">Membrane</keyword>
<dbReference type="Pfam" id="PF13462">
    <property type="entry name" value="Thioredoxin_4"/>
    <property type="match status" value="1"/>
</dbReference>
<organism evidence="4 5">
    <name type="scientific">Nakamurella alba</name>
    <dbReference type="NCBI Taxonomy" id="2665158"/>
    <lineage>
        <taxon>Bacteria</taxon>
        <taxon>Bacillati</taxon>
        <taxon>Actinomycetota</taxon>
        <taxon>Actinomycetes</taxon>
        <taxon>Nakamurellales</taxon>
        <taxon>Nakamurellaceae</taxon>
        <taxon>Nakamurella</taxon>
    </lineage>
</organism>
<comment type="caution">
    <text evidence="4">The sequence shown here is derived from an EMBL/GenBank/DDBJ whole genome shotgun (WGS) entry which is preliminary data.</text>
</comment>
<protein>
    <submittedName>
        <fullName evidence="4">Thioredoxin domain-containing protein</fullName>
    </submittedName>
</protein>
<dbReference type="SUPFAM" id="SSF52833">
    <property type="entry name" value="Thioredoxin-like"/>
    <property type="match status" value="1"/>
</dbReference>
<evidence type="ECO:0000313" key="5">
    <source>
        <dbReference type="Proteomes" id="UP000460221"/>
    </source>
</evidence>
<dbReference type="Gene3D" id="3.40.30.10">
    <property type="entry name" value="Glutaredoxin"/>
    <property type="match status" value="1"/>
</dbReference>
<sequence>MAQGGKKNGKGPGKSGPARSGQSAARQNTPARTGSAKQQAGRQSVAAVRRNKPGSNRTQVIIGSVAVVLIAAVITIGLVINKQQTAAPVTDYGPSTQSTATFADNVVTVSNGSPSVTIDVFQDMMCPICAQFEEQYGQQINKAVDEGKLAVRYHTLNFLNPQSASKDYSTRASAALQCVAKDATTPKGAWMQFMEGLYADGTQPAEGGSADLTNAQLGEIAARYNVPSTAVSCITAGTDVASAEAAATAGNAVLQAAVGRVATPTVLKDGAPLATNNTAWLTDLVG</sequence>
<gene>
    <name evidence="4" type="ORF">GIS00_05190</name>
</gene>
<dbReference type="Proteomes" id="UP000460221">
    <property type="component" value="Unassembled WGS sequence"/>
</dbReference>
<evidence type="ECO:0000259" key="3">
    <source>
        <dbReference type="Pfam" id="PF13462"/>
    </source>
</evidence>
<dbReference type="RefSeq" id="WP_154767217.1">
    <property type="nucleotide sequence ID" value="NZ_WLYK01000001.1"/>
</dbReference>
<feature type="domain" description="Thioredoxin-like fold" evidence="3">
    <location>
        <begin position="115"/>
        <end position="277"/>
    </location>
</feature>
<dbReference type="AlphaFoldDB" id="A0A7K1FGU5"/>
<keyword evidence="5" id="KW-1185">Reference proteome</keyword>
<keyword evidence="2" id="KW-0812">Transmembrane</keyword>
<proteinExistence type="predicted"/>
<dbReference type="InterPro" id="IPR036249">
    <property type="entry name" value="Thioredoxin-like_sf"/>
</dbReference>
<evidence type="ECO:0000313" key="4">
    <source>
        <dbReference type="EMBL" id="MTD13341.1"/>
    </source>
</evidence>
<dbReference type="InterPro" id="IPR012336">
    <property type="entry name" value="Thioredoxin-like_fold"/>
</dbReference>
<feature type="region of interest" description="Disordered" evidence="1">
    <location>
        <begin position="1"/>
        <end position="53"/>
    </location>
</feature>
<evidence type="ECO:0000256" key="2">
    <source>
        <dbReference type="SAM" id="Phobius"/>
    </source>
</evidence>
<feature type="transmembrane region" description="Helical" evidence="2">
    <location>
        <begin position="60"/>
        <end position="80"/>
    </location>
</feature>
<name>A0A7K1FGU5_9ACTN</name>
<dbReference type="EMBL" id="WLYK01000001">
    <property type="protein sequence ID" value="MTD13341.1"/>
    <property type="molecule type" value="Genomic_DNA"/>
</dbReference>
<evidence type="ECO:0000256" key="1">
    <source>
        <dbReference type="SAM" id="MobiDB-lite"/>
    </source>
</evidence>
<accession>A0A7K1FGU5</accession>
<feature type="compositionally biased region" description="Polar residues" evidence="1">
    <location>
        <begin position="20"/>
        <end position="42"/>
    </location>
</feature>
<reference evidence="4 5" key="1">
    <citation type="submission" date="2019-11" db="EMBL/GenBank/DDBJ databases">
        <authorList>
            <person name="Jiang L.-Q."/>
        </authorList>
    </citation>
    <scope>NUCLEOTIDE SEQUENCE [LARGE SCALE GENOMIC DNA]</scope>
    <source>
        <strain evidence="4 5">YIM 132087</strain>
    </source>
</reference>